<dbReference type="PANTHER" id="PTHR45947:SF3">
    <property type="entry name" value="SULFOQUINOVOSYL TRANSFERASE SQD2"/>
    <property type="match status" value="1"/>
</dbReference>
<evidence type="ECO:0000259" key="1">
    <source>
        <dbReference type="Pfam" id="PF00534"/>
    </source>
</evidence>
<dbReference type="Pfam" id="PF00534">
    <property type="entry name" value="Glycos_transf_1"/>
    <property type="match status" value="1"/>
</dbReference>
<dbReference type="InterPro" id="IPR001296">
    <property type="entry name" value="Glyco_trans_1"/>
</dbReference>
<proteinExistence type="predicted"/>
<dbReference type="InterPro" id="IPR050194">
    <property type="entry name" value="Glycosyltransferase_grp1"/>
</dbReference>
<evidence type="ECO:0000313" key="3">
    <source>
        <dbReference type="EMBL" id="PTM59348.1"/>
    </source>
</evidence>
<protein>
    <submittedName>
        <fullName evidence="3">Glycosyltransferase involved in cell wall biosynthesis</fullName>
    </submittedName>
</protein>
<dbReference type="InterPro" id="IPR028098">
    <property type="entry name" value="Glyco_trans_4-like_N"/>
</dbReference>
<keyword evidence="4" id="KW-1185">Reference proteome</keyword>
<organism evidence="3 4">
    <name type="scientific">Desmospora activa DSM 45169</name>
    <dbReference type="NCBI Taxonomy" id="1121389"/>
    <lineage>
        <taxon>Bacteria</taxon>
        <taxon>Bacillati</taxon>
        <taxon>Bacillota</taxon>
        <taxon>Bacilli</taxon>
        <taxon>Bacillales</taxon>
        <taxon>Thermoactinomycetaceae</taxon>
        <taxon>Desmospora</taxon>
    </lineage>
</organism>
<dbReference type="SUPFAM" id="SSF53756">
    <property type="entry name" value="UDP-Glycosyltransferase/glycogen phosphorylase"/>
    <property type="match status" value="1"/>
</dbReference>
<evidence type="ECO:0000313" key="4">
    <source>
        <dbReference type="Proteomes" id="UP000241639"/>
    </source>
</evidence>
<dbReference type="Pfam" id="PF13439">
    <property type="entry name" value="Glyco_transf_4"/>
    <property type="match status" value="1"/>
</dbReference>
<name>A0A2T4ZBT6_9BACL</name>
<dbReference type="CDD" id="cd03814">
    <property type="entry name" value="GT4-like"/>
    <property type="match status" value="1"/>
</dbReference>
<dbReference type="PANTHER" id="PTHR45947">
    <property type="entry name" value="SULFOQUINOVOSYL TRANSFERASE SQD2"/>
    <property type="match status" value="1"/>
</dbReference>
<gene>
    <name evidence="3" type="ORF">C8J48_1961</name>
</gene>
<dbReference type="AlphaFoldDB" id="A0A2T4ZBT6"/>
<dbReference type="EMBL" id="PZZP01000001">
    <property type="protein sequence ID" value="PTM59348.1"/>
    <property type="molecule type" value="Genomic_DNA"/>
</dbReference>
<comment type="caution">
    <text evidence="3">The sequence shown here is derived from an EMBL/GenBank/DDBJ whole genome shotgun (WGS) entry which is preliminary data.</text>
</comment>
<feature type="domain" description="Glycosyltransferase subfamily 4-like N-terminal" evidence="2">
    <location>
        <begin position="14"/>
        <end position="178"/>
    </location>
</feature>
<dbReference type="Proteomes" id="UP000241639">
    <property type="component" value="Unassembled WGS sequence"/>
</dbReference>
<dbReference type="RefSeq" id="WP_107726268.1">
    <property type="nucleotide sequence ID" value="NZ_PZZP01000001.1"/>
</dbReference>
<accession>A0A2T4ZBT6</accession>
<evidence type="ECO:0000259" key="2">
    <source>
        <dbReference type="Pfam" id="PF13439"/>
    </source>
</evidence>
<keyword evidence="3" id="KW-0808">Transferase</keyword>
<reference evidence="3 4" key="1">
    <citation type="submission" date="2018-04" db="EMBL/GenBank/DDBJ databases">
        <title>Genomic Encyclopedia of Archaeal and Bacterial Type Strains, Phase II (KMG-II): from individual species to whole genera.</title>
        <authorList>
            <person name="Goeker M."/>
        </authorList>
    </citation>
    <scope>NUCLEOTIDE SEQUENCE [LARGE SCALE GENOMIC DNA]</scope>
    <source>
        <strain evidence="3 4">DSM 45169</strain>
    </source>
</reference>
<dbReference type="Gene3D" id="3.40.50.2000">
    <property type="entry name" value="Glycogen Phosphorylase B"/>
    <property type="match status" value="2"/>
</dbReference>
<dbReference type="GO" id="GO:0016758">
    <property type="term" value="F:hexosyltransferase activity"/>
    <property type="evidence" value="ECO:0007669"/>
    <property type="project" value="TreeGrafter"/>
</dbReference>
<dbReference type="OrthoDB" id="9802525at2"/>
<feature type="domain" description="Glycosyl transferase family 1" evidence="1">
    <location>
        <begin position="189"/>
        <end position="347"/>
    </location>
</feature>
<sequence length="382" mass="43859">MKIALFTDTFPPQVNGVSLTLQRWVAHMEQRQVETRVFVPRCTAEDLEAPGVRRSRSIPLFFYPEHRLSFPNPFVIRRELREFQPDLIHVTTPFNMGLMGLHIAKKEGIPLVASYHTHFDRYLQYYGLQFLSNWIWHYMRWFHESCEMMLAPSQETKNLLEEEGFSRVELWRRGVDTQLFHPGRANDAFRQRYHIEQRRILLYVGRIAPEKDLDVLVEAIKRLPENQRDHVHWVLVGDGPMRAELEAEALPSVTLTGTLRGEALAEAYASADCFVFPSTTETFGNVVLESLAAGTPAVVARTGGVKELVEHGRTGWCTSPRSVEGLIEGIQFMLAEPTRLSWMGIEARRYALEQSWDRIFDGLLARYQGVVAQKLIQQAHAG</sequence>